<reference evidence="9" key="2">
    <citation type="submission" date="2022-08" db="UniProtKB">
        <authorList>
            <consortium name="EnsemblMetazoa"/>
        </authorList>
    </citation>
    <scope>IDENTIFICATION</scope>
    <source>
        <strain evidence="9">STECLA/ALBI9_A</strain>
    </source>
</reference>
<comment type="caution">
    <text evidence="8">Lacks conserved residue(s) required for the propagation of feature annotation.</text>
</comment>
<dbReference type="GO" id="GO:0030424">
    <property type="term" value="C:axon"/>
    <property type="evidence" value="ECO:0007669"/>
    <property type="project" value="TreeGrafter"/>
</dbReference>
<feature type="transmembrane region" description="Helical" evidence="8">
    <location>
        <begin position="67"/>
        <end position="91"/>
    </location>
</feature>
<dbReference type="EnsemblMetazoa" id="AALB015958-RB">
    <property type="protein sequence ID" value="AALB015958-PB"/>
    <property type="gene ID" value="AALB015958"/>
</dbReference>
<comment type="function">
    <text evidence="8">Gustatory receptor which mediates acceptance or avoidance behavior, depending on its substrates.</text>
</comment>
<dbReference type="GO" id="GO:0007165">
    <property type="term" value="P:signal transduction"/>
    <property type="evidence" value="ECO:0007669"/>
    <property type="project" value="UniProtKB-KW"/>
</dbReference>
<dbReference type="GO" id="GO:0005886">
    <property type="term" value="C:plasma membrane"/>
    <property type="evidence" value="ECO:0007669"/>
    <property type="project" value="UniProtKB-SubCell"/>
</dbReference>
<dbReference type="VEuPathDB" id="VectorBase:AALB015958"/>
<evidence type="ECO:0000256" key="6">
    <source>
        <dbReference type="ARBA" id="ARBA00023170"/>
    </source>
</evidence>
<comment type="similarity">
    <text evidence="8">Belongs to the insect chemoreceptor superfamily. Gustatory receptor (GR) family.</text>
</comment>
<reference evidence="9 10" key="1">
    <citation type="journal article" date="2017" name="G3 (Bethesda)">
        <title>The Physical Genome Mapping of Anopheles albimanus Corrected Scaffold Misassemblies and Identified Interarm Rearrangements in Genus Anopheles.</title>
        <authorList>
            <person name="Artemov G.N."/>
            <person name="Peery A.N."/>
            <person name="Jiang X."/>
            <person name="Tu Z."/>
            <person name="Stegniy V.N."/>
            <person name="Sharakhova M.V."/>
            <person name="Sharakhov I.V."/>
        </authorList>
    </citation>
    <scope>NUCLEOTIDE SEQUENCE [LARGE SCALE GENOMIC DNA]</scope>
    <source>
        <strain evidence="9 10">ALBI9_A</strain>
    </source>
</reference>
<evidence type="ECO:0000256" key="1">
    <source>
        <dbReference type="ARBA" id="ARBA00004651"/>
    </source>
</evidence>
<evidence type="ECO:0000256" key="7">
    <source>
        <dbReference type="ARBA" id="ARBA00023224"/>
    </source>
</evidence>
<dbReference type="GO" id="GO:0008049">
    <property type="term" value="P:male courtship behavior"/>
    <property type="evidence" value="ECO:0007669"/>
    <property type="project" value="TreeGrafter"/>
</dbReference>
<keyword evidence="5 8" id="KW-0472">Membrane</keyword>
<evidence type="ECO:0000256" key="5">
    <source>
        <dbReference type="ARBA" id="ARBA00023136"/>
    </source>
</evidence>
<name>A0A1Y9G889_ANOAL</name>
<proteinExistence type="inferred from homology"/>
<keyword evidence="3 8" id="KW-0812">Transmembrane</keyword>
<evidence type="ECO:0000313" key="10">
    <source>
        <dbReference type="Proteomes" id="UP000069272"/>
    </source>
</evidence>
<evidence type="ECO:0000256" key="2">
    <source>
        <dbReference type="ARBA" id="ARBA00022475"/>
    </source>
</evidence>
<keyword evidence="7 8" id="KW-0807">Transducer</keyword>
<dbReference type="PANTHER" id="PTHR21143:SF134">
    <property type="entry name" value="GUSTATORY RECEPTOR"/>
    <property type="match status" value="1"/>
</dbReference>
<dbReference type="GO" id="GO:0050909">
    <property type="term" value="P:sensory perception of taste"/>
    <property type="evidence" value="ECO:0007669"/>
    <property type="project" value="InterPro"/>
</dbReference>
<feature type="transmembrane region" description="Helical" evidence="8">
    <location>
        <begin position="349"/>
        <end position="367"/>
    </location>
</feature>
<evidence type="ECO:0000256" key="3">
    <source>
        <dbReference type="ARBA" id="ARBA00022692"/>
    </source>
</evidence>
<dbReference type="Proteomes" id="UP000069272">
    <property type="component" value="Chromosome 2L"/>
</dbReference>
<feature type="transmembrane region" description="Helical" evidence="8">
    <location>
        <begin position="125"/>
        <end position="144"/>
    </location>
</feature>
<dbReference type="GO" id="GO:0007635">
    <property type="term" value="P:chemosensory behavior"/>
    <property type="evidence" value="ECO:0007669"/>
    <property type="project" value="TreeGrafter"/>
</dbReference>
<keyword evidence="2 8" id="KW-1003">Cell membrane</keyword>
<keyword evidence="4 8" id="KW-1133">Transmembrane helix</keyword>
<organism evidence="9 10">
    <name type="scientific">Anopheles albimanus</name>
    <name type="common">New world malaria mosquito</name>
    <dbReference type="NCBI Taxonomy" id="7167"/>
    <lineage>
        <taxon>Eukaryota</taxon>
        <taxon>Metazoa</taxon>
        <taxon>Ecdysozoa</taxon>
        <taxon>Arthropoda</taxon>
        <taxon>Hexapoda</taxon>
        <taxon>Insecta</taxon>
        <taxon>Pterygota</taxon>
        <taxon>Neoptera</taxon>
        <taxon>Endopterygota</taxon>
        <taxon>Diptera</taxon>
        <taxon>Nematocera</taxon>
        <taxon>Culicoidea</taxon>
        <taxon>Culicidae</taxon>
        <taxon>Anophelinae</taxon>
        <taxon>Anopheles</taxon>
    </lineage>
</organism>
<comment type="subcellular location">
    <subcellularLocation>
        <location evidence="1 8">Cell membrane</location>
        <topology evidence="1 8">Multi-pass membrane protein</topology>
    </subcellularLocation>
</comment>
<feature type="transmembrane region" description="Helical" evidence="8">
    <location>
        <begin position="230"/>
        <end position="252"/>
    </location>
</feature>
<dbReference type="InterPro" id="IPR013604">
    <property type="entry name" value="7TM_chemorcpt"/>
</dbReference>
<keyword evidence="6 8" id="KW-0675">Receptor</keyword>
<feature type="transmembrane region" description="Helical" evidence="8">
    <location>
        <begin position="39"/>
        <end position="55"/>
    </location>
</feature>
<feature type="transmembrane region" description="Helical" evidence="8">
    <location>
        <begin position="150"/>
        <end position="179"/>
    </location>
</feature>
<accession>A0A1Y9G889</accession>
<protein>
    <recommendedName>
        <fullName evidence="8">Gustatory receptor</fullName>
    </recommendedName>
</protein>
<dbReference type="GO" id="GO:0043025">
    <property type="term" value="C:neuronal cell body"/>
    <property type="evidence" value="ECO:0007669"/>
    <property type="project" value="TreeGrafter"/>
</dbReference>
<dbReference type="VEuPathDB" id="VectorBase:AALB20_034730"/>
<evidence type="ECO:0000256" key="8">
    <source>
        <dbReference type="RuleBase" id="RU363108"/>
    </source>
</evidence>
<keyword evidence="10" id="KW-1185">Reference proteome</keyword>
<dbReference type="PANTHER" id="PTHR21143">
    <property type="entry name" value="INVERTEBRATE GUSTATORY RECEPTOR"/>
    <property type="match status" value="1"/>
</dbReference>
<evidence type="ECO:0000313" key="9">
    <source>
        <dbReference type="EnsemblMetazoa" id="AALB015958-PB"/>
    </source>
</evidence>
<dbReference type="Pfam" id="PF08395">
    <property type="entry name" value="7tm_7"/>
    <property type="match status" value="1"/>
</dbReference>
<dbReference type="STRING" id="7167.A0A1Y9G889"/>
<dbReference type="GO" id="GO:0030425">
    <property type="term" value="C:dendrite"/>
    <property type="evidence" value="ECO:0007669"/>
    <property type="project" value="TreeGrafter"/>
</dbReference>
<sequence>MSAHVRRHWILLKVLASIHYVPCWYDSCGNGFVIRRSNLAALGAGVCVSGCYYYHDFFWQRRFLSAMAPFTLGVTVIELFTFSTIPLAMLLNGIVQRHRITQLLNVLFGDDLLLDSYDTEDRTGCSYYCIFVKLLFVAMAVSAGSSSFNYSTFMLTVFTFSILVRCLSMLSYLFIYHLCVTRIKIRMIQLHNLFRQQEHHIERHLDYFFKRFELYSEQIEQINRCLTPPIMLMFVLVLVELSYSAYEWFYLITLGHPDDENFDNMTEWTNSQFWQILYVNMLVLVVPCCESTWTEVRSVEETARCTRYFDDYRLQNTRAAKQVQKFLLKNLHQKKKFSACGFFDIDNTVIYMVFSSIVTYLVILIQFKQLENDLTQPVPYNGTANGTTEAP</sequence>
<evidence type="ECO:0000256" key="4">
    <source>
        <dbReference type="ARBA" id="ARBA00022989"/>
    </source>
</evidence>
<dbReference type="AlphaFoldDB" id="A0A1Y9G889"/>